<sequence length="220" mass="25310">MGNLVKWAIATKRVEPGDPYCKRGEAYEALLFHTGLTRKSVPVGLTLIFSRDGKKTMDCIYLQSEDGGERMKMLPPWESYALRCFLGYDDELPQWYEDDPFERGLLPPPQPTTWPWGLFQPPKEDHRIKATKAIKRRTQQQLPNVSGQKRAISEAECAREDVIVSKKKPRRRKVVPVTDRKTRSTSRREEGAQSKRAYTPLVTLPTSDSSRESRRVTFDV</sequence>
<gene>
    <name evidence="2" type="ORF">FISHEDRAFT_70484</name>
</gene>
<evidence type="ECO:0000313" key="2">
    <source>
        <dbReference type="EMBL" id="KIY51756.1"/>
    </source>
</evidence>
<feature type="compositionally biased region" description="Basic and acidic residues" evidence="1">
    <location>
        <begin position="209"/>
        <end position="220"/>
    </location>
</feature>
<evidence type="ECO:0000256" key="1">
    <source>
        <dbReference type="SAM" id="MobiDB-lite"/>
    </source>
</evidence>
<feature type="compositionally biased region" description="Basic and acidic residues" evidence="1">
    <location>
        <begin position="178"/>
        <end position="193"/>
    </location>
</feature>
<proteinExistence type="predicted"/>
<accession>A0A0D7AKD1</accession>
<protein>
    <submittedName>
        <fullName evidence="2">Uncharacterized protein</fullName>
    </submittedName>
</protein>
<keyword evidence="3" id="KW-1185">Reference proteome</keyword>
<feature type="region of interest" description="Disordered" evidence="1">
    <location>
        <begin position="168"/>
        <end position="220"/>
    </location>
</feature>
<dbReference type="AlphaFoldDB" id="A0A0D7AKD1"/>
<organism evidence="2 3">
    <name type="scientific">Fistulina hepatica ATCC 64428</name>
    <dbReference type="NCBI Taxonomy" id="1128425"/>
    <lineage>
        <taxon>Eukaryota</taxon>
        <taxon>Fungi</taxon>
        <taxon>Dikarya</taxon>
        <taxon>Basidiomycota</taxon>
        <taxon>Agaricomycotina</taxon>
        <taxon>Agaricomycetes</taxon>
        <taxon>Agaricomycetidae</taxon>
        <taxon>Agaricales</taxon>
        <taxon>Fistulinaceae</taxon>
        <taxon>Fistulina</taxon>
    </lineage>
</organism>
<evidence type="ECO:0000313" key="3">
    <source>
        <dbReference type="Proteomes" id="UP000054144"/>
    </source>
</evidence>
<dbReference type="EMBL" id="KN881648">
    <property type="protein sequence ID" value="KIY51756.1"/>
    <property type="molecule type" value="Genomic_DNA"/>
</dbReference>
<dbReference type="Proteomes" id="UP000054144">
    <property type="component" value="Unassembled WGS sequence"/>
</dbReference>
<name>A0A0D7AKD1_9AGAR</name>
<reference evidence="2 3" key="1">
    <citation type="journal article" date="2015" name="Fungal Genet. Biol.">
        <title>Evolution of novel wood decay mechanisms in Agaricales revealed by the genome sequences of Fistulina hepatica and Cylindrobasidium torrendii.</title>
        <authorList>
            <person name="Floudas D."/>
            <person name="Held B.W."/>
            <person name="Riley R."/>
            <person name="Nagy L.G."/>
            <person name="Koehler G."/>
            <person name="Ransdell A.S."/>
            <person name="Younus H."/>
            <person name="Chow J."/>
            <person name="Chiniquy J."/>
            <person name="Lipzen A."/>
            <person name="Tritt A."/>
            <person name="Sun H."/>
            <person name="Haridas S."/>
            <person name="LaButti K."/>
            <person name="Ohm R.A."/>
            <person name="Kues U."/>
            <person name="Blanchette R.A."/>
            <person name="Grigoriev I.V."/>
            <person name="Minto R.E."/>
            <person name="Hibbett D.S."/>
        </authorList>
    </citation>
    <scope>NUCLEOTIDE SEQUENCE [LARGE SCALE GENOMIC DNA]</scope>
    <source>
        <strain evidence="2 3">ATCC 64428</strain>
    </source>
</reference>